<comment type="caution">
    <text evidence="1">The sequence shown here is derived from an EMBL/GenBank/DDBJ whole genome shotgun (WGS) entry which is preliminary data.</text>
</comment>
<keyword evidence="2" id="KW-1185">Reference proteome</keyword>
<dbReference type="PANTHER" id="PTHR31859">
    <property type="entry name" value="TETRATRICOPEPTIDE REPEAT PROTEIN 39 FAMILY MEMBER"/>
    <property type="match status" value="1"/>
</dbReference>
<dbReference type="Gene3D" id="1.25.40.10">
    <property type="entry name" value="Tetratricopeptide repeat domain"/>
    <property type="match status" value="2"/>
</dbReference>
<dbReference type="PANTHER" id="PTHR31859:SF9">
    <property type="entry name" value="TETRATRICOPEPTIDE REPEAT PROTEIN 39B"/>
    <property type="match status" value="1"/>
</dbReference>
<accession>A0A8K0CC61</accession>
<evidence type="ECO:0000313" key="2">
    <source>
        <dbReference type="Proteomes" id="UP000801492"/>
    </source>
</evidence>
<dbReference type="InterPro" id="IPR019412">
    <property type="entry name" value="IML2/TPR_39"/>
</dbReference>
<organism evidence="1 2">
    <name type="scientific">Ignelater luminosus</name>
    <name type="common">Cucubano</name>
    <name type="synonym">Pyrophorus luminosus</name>
    <dbReference type="NCBI Taxonomy" id="2038154"/>
    <lineage>
        <taxon>Eukaryota</taxon>
        <taxon>Metazoa</taxon>
        <taxon>Ecdysozoa</taxon>
        <taxon>Arthropoda</taxon>
        <taxon>Hexapoda</taxon>
        <taxon>Insecta</taxon>
        <taxon>Pterygota</taxon>
        <taxon>Neoptera</taxon>
        <taxon>Endopterygota</taxon>
        <taxon>Coleoptera</taxon>
        <taxon>Polyphaga</taxon>
        <taxon>Elateriformia</taxon>
        <taxon>Elateroidea</taxon>
        <taxon>Elateridae</taxon>
        <taxon>Agrypninae</taxon>
        <taxon>Pyrophorini</taxon>
        <taxon>Ignelater</taxon>
    </lineage>
</organism>
<dbReference type="OrthoDB" id="43460at2759"/>
<sequence>MASSDIEEDQDLDLDEFQDACDTNPVPDGMTFEKSIEEAQLAIDYFFNNQFDEAINLMKPWANSSLYHSVGHSVFVFLEAMLTFEHQSILVAAETLKRSLAVCNRHRRKNTIGESIGKIVKKTNYEQYTEIEAHAELCYAECLLLRAMLTFMEDETLSSFIKAGFKIRSCYGSYKECQNILVNRPWKDESKGHFEGGVRMGIGAFNLMISLLPSRIIKLLEFIGFSGNKELGLEDLEKGYRMQGIRKILCVMTLLGYHLIVLHVLSHTEGDLNICEDILKNLLKKHPNGVWFLFFKGRLEFMKGNADASIEWYTKSWKSQQKWPQFHHICFWELIWLHCLKRQWKEAAELASHLVESSRWSRTIYSYQKAAIMYMMIDELSASDQLVVENLFKELPQYKQRIAGKSLPMEKFVIKKSERFFNQNKSLVLPVLELMYLWNLFKIFRKSFSLAENIYKLIEKTESKFSSSKANEKYYADNKALILLLKGSCLRHMGSPLQALECLETVISLQKDIQDDHYLVPYAIVELALIEWEQYNREKAILALEDAKKNYTGYSLESRLHFRIHTALTEFKTKADQPYVTKL</sequence>
<proteinExistence type="predicted"/>
<gene>
    <name evidence="1" type="ORF">ILUMI_21592</name>
</gene>
<dbReference type="SUPFAM" id="SSF48452">
    <property type="entry name" value="TPR-like"/>
    <property type="match status" value="2"/>
</dbReference>
<dbReference type="EMBL" id="VTPC01090155">
    <property type="protein sequence ID" value="KAF2884589.1"/>
    <property type="molecule type" value="Genomic_DNA"/>
</dbReference>
<evidence type="ECO:0008006" key="3">
    <source>
        <dbReference type="Google" id="ProtNLM"/>
    </source>
</evidence>
<dbReference type="AlphaFoldDB" id="A0A8K0CC61"/>
<dbReference type="InterPro" id="IPR011990">
    <property type="entry name" value="TPR-like_helical_dom_sf"/>
</dbReference>
<reference evidence="1" key="1">
    <citation type="submission" date="2019-08" db="EMBL/GenBank/DDBJ databases">
        <title>The genome of the North American firefly Photinus pyralis.</title>
        <authorList>
            <consortium name="Photinus pyralis genome working group"/>
            <person name="Fallon T.R."/>
            <person name="Sander Lower S.E."/>
            <person name="Weng J.-K."/>
        </authorList>
    </citation>
    <scope>NUCLEOTIDE SEQUENCE</scope>
    <source>
        <strain evidence="1">TRF0915ILg1</strain>
        <tissue evidence="1">Whole body</tissue>
    </source>
</reference>
<evidence type="ECO:0000313" key="1">
    <source>
        <dbReference type="EMBL" id="KAF2884589.1"/>
    </source>
</evidence>
<name>A0A8K0CC61_IGNLU</name>
<dbReference type="Proteomes" id="UP000801492">
    <property type="component" value="Unassembled WGS sequence"/>
</dbReference>
<protein>
    <recommendedName>
        <fullName evidence="3">Tetratricopeptide repeat protein 39B</fullName>
    </recommendedName>
</protein>
<dbReference type="Pfam" id="PF10300">
    <property type="entry name" value="Iml2-TPR_39"/>
    <property type="match status" value="1"/>
</dbReference>